<evidence type="ECO:0000256" key="5">
    <source>
        <dbReference type="ARBA" id="ARBA00023136"/>
    </source>
</evidence>
<dbReference type="Pfam" id="PF03279">
    <property type="entry name" value="Lip_A_acyltrans"/>
    <property type="match status" value="1"/>
</dbReference>
<dbReference type="GO" id="GO:0005886">
    <property type="term" value="C:plasma membrane"/>
    <property type="evidence" value="ECO:0007669"/>
    <property type="project" value="UniProtKB-SubCell"/>
</dbReference>
<dbReference type="EMBL" id="VYSG01000001">
    <property type="protein sequence ID" value="NEG69103.1"/>
    <property type="molecule type" value="Genomic_DNA"/>
</dbReference>
<evidence type="ECO:0000256" key="2">
    <source>
        <dbReference type="ARBA" id="ARBA00022475"/>
    </source>
</evidence>
<dbReference type="GO" id="GO:0009247">
    <property type="term" value="P:glycolipid biosynthetic process"/>
    <property type="evidence" value="ECO:0007669"/>
    <property type="project" value="UniProtKB-ARBA"/>
</dbReference>
<sequence length="350" mass="38472">MFDQLLAFVAKHARAIPERVVRGLFLAAADAAWATHAGSVRQLERNLVHVTSWANDGAPVDRRELRRLSRRGMRSYFTYFSEAMTVGGRTERQLRARIRGAGDGLDSLVELTGTPAQGGRDGSAPIAMGHQGNWDYAGFWAKFDVAPVVTVAEKLADPDLLKTFVGIRESLGMRILLTGTPKLTSRLEAVLRGPHVIVPLLADRDLGRNGEFVRAFGSVIRVARGPATLAIDAGKPLYVVNMHRERLSGKRRREAGTPYGYVCEVSGPIDVAPYLGMPREEAIAALTQAWVDIWAAGIAAHPEDWHMLQPFFLPDLDLDRLRNVPDWVTATLRADRAGDAARTHACPRKS</sequence>
<gene>
    <name evidence="7" type="ORF">F6S87_00365</name>
</gene>
<comment type="subcellular location">
    <subcellularLocation>
        <location evidence="1">Cell inner membrane</location>
    </subcellularLocation>
</comment>
<keyword evidence="8" id="KW-1185">Reference proteome</keyword>
<dbReference type="InterPro" id="IPR004960">
    <property type="entry name" value="LipA_acyltrans"/>
</dbReference>
<name>A0A6I5NFG3_9BIFI</name>
<dbReference type="Proteomes" id="UP000469292">
    <property type="component" value="Unassembled WGS sequence"/>
</dbReference>
<dbReference type="GO" id="GO:0016746">
    <property type="term" value="F:acyltransferase activity"/>
    <property type="evidence" value="ECO:0007669"/>
    <property type="project" value="UniProtKB-KW"/>
</dbReference>
<evidence type="ECO:0000256" key="4">
    <source>
        <dbReference type="ARBA" id="ARBA00022679"/>
    </source>
</evidence>
<evidence type="ECO:0000313" key="8">
    <source>
        <dbReference type="Proteomes" id="UP000469292"/>
    </source>
</evidence>
<keyword evidence="3" id="KW-0997">Cell inner membrane</keyword>
<accession>A0A6I5NFG3</accession>
<keyword evidence="2" id="KW-1003">Cell membrane</keyword>
<reference evidence="7 8" key="1">
    <citation type="submission" date="2019-09" db="EMBL/GenBank/DDBJ databases">
        <title>Phylogenetic characterization of a novel taxon of the genus Bifidobacterium: Bifidobacterium choloepi sp. nov.</title>
        <authorList>
            <person name="Modesto M."/>
            <person name="Satti M."/>
        </authorList>
    </citation>
    <scope>NUCLEOTIDE SEQUENCE [LARGE SCALE GENOMIC DNA]</scope>
    <source>
        <strain evidence="7 8">BRDM6</strain>
    </source>
</reference>
<dbReference type="AlphaFoldDB" id="A0A6I5NFG3"/>
<keyword evidence="6 7" id="KW-0012">Acyltransferase</keyword>
<comment type="caution">
    <text evidence="7">The sequence shown here is derived from an EMBL/GenBank/DDBJ whole genome shotgun (WGS) entry which is preliminary data.</text>
</comment>
<evidence type="ECO:0000256" key="6">
    <source>
        <dbReference type="ARBA" id="ARBA00023315"/>
    </source>
</evidence>
<evidence type="ECO:0000256" key="1">
    <source>
        <dbReference type="ARBA" id="ARBA00004533"/>
    </source>
</evidence>
<evidence type="ECO:0000313" key="7">
    <source>
        <dbReference type="EMBL" id="NEG69103.1"/>
    </source>
</evidence>
<keyword evidence="5" id="KW-0472">Membrane</keyword>
<dbReference type="NCBIfam" id="NF005919">
    <property type="entry name" value="PRK07920.1"/>
    <property type="match status" value="1"/>
</dbReference>
<dbReference type="PANTHER" id="PTHR30606:SF10">
    <property type="entry name" value="PHOSPHATIDYLINOSITOL MANNOSIDE ACYLTRANSFERASE"/>
    <property type="match status" value="1"/>
</dbReference>
<protein>
    <submittedName>
        <fullName evidence="7">Phosphatidylinositol mannoside acyltransferase</fullName>
    </submittedName>
</protein>
<keyword evidence="4 7" id="KW-0808">Transferase</keyword>
<evidence type="ECO:0000256" key="3">
    <source>
        <dbReference type="ARBA" id="ARBA00022519"/>
    </source>
</evidence>
<organism evidence="7 8">
    <name type="scientific">Bifidobacterium choloepi</name>
    <dbReference type="NCBI Taxonomy" id="2614131"/>
    <lineage>
        <taxon>Bacteria</taxon>
        <taxon>Bacillati</taxon>
        <taxon>Actinomycetota</taxon>
        <taxon>Actinomycetes</taxon>
        <taxon>Bifidobacteriales</taxon>
        <taxon>Bifidobacteriaceae</taxon>
        <taxon>Bifidobacterium</taxon>
    </lineage>
</organism>
<dbReference type="RefSeq" id="WP_163226709.1">
    <property type="nucleotide sequence ID" value="NZ_VYSG01000001.1"/>
</dbReference>
<proteinExistence type="predicted"/>
<dbReference type="PANTHER" id="PTHR30606">
    <property type="entry name" value="LIPID A BIOSYNTHESIS LAUROYL ACYLTRANSFERASE"/>
    <property type="match status" value="1"/>
</dbReference>